<evidence type="ECO:0008006" key="3">
    <source>
        <dbReference type="Google" id="ProtNLM"/>
    </source>
</evidence>
<dbReference type="Proteomes" id="UP001164746">
    <property type="component" value="Chromosome 13"/>
</dbReference>
<accession>A0ABY7FPW8</accession>
<evidence type="ECO:0000313" key="2">
    <source>
        <dbReference type="Proteomes" id="UP001164746"/>
    </source>
</evidence>
<protein>
    <recommendedName>
        <fullName evidence="3">VWFC domain-containing protein</fullName>
    </recommendedName>
</protein>
<reference evidence="1" key="1">
    <citation type="submission" date="2022-11" db="EMBL/GenBank/DDBJ databases">
        <title>Centuries of genome instability and evolution in soft-shell clam transmissible cancer (bioRxiv).</title>
        <authorList>
            <person name="Hart S.F.M."/>
            <person name="Yonemitsu M.A."/>
            <person name="Giersch R.M."/>
            <person name="Beal B.F."/>
            <person name="Arriagada G."/>
            <person name="Davis B.W."/>
            <person name="Ostrander E.A."/>
            <person name="Goff S.P."/>
            <person name="Metzger M.J."/>
        </authorList>
    </citation>
    <scope>NUCLEOTIDE SEQUENCE</scope>
    <source>
        <strain evidence="1">MELC-2E11</strain>
        <tissue evidence="1">Siphon/mantle</tissue>
    </source>
</reference>
<sequence>MVLPDNSLISDPRICPDNRGAGERWNVAGSCIECYCDHGGYGCESCQDLTPIPGCYPVVDTTLVYPECCPRLVCPAINTQL</sequence>
<gene>
    <name evidence="1" type="ORF">MAR_037927</name>
</gene>
<proteinExistence type="predicted"/>
<keyword evidence="2" id="KW-1185">Reference proteome</keyword>
<organism evidence="1 2">
    <name type="scientific">Mya arenaria</name>
    <name type="common">Soft-shell clam</name>
    <dbReference type="NCBI Taxonomy" id="6604"/>
    <lineage>
        <taxon>Eukaryota</taxon>
        <taxon>Metazoa</taxon>
        <taxon>Spiralia</taxon>
        <taxon>Lophotrochozoa</taxon>
        <taxon>Mollusca</taxon>
        <taxon>Bivalvia</taxon>
        <taxon>Autobranchia</taxon>
        <taxon>Heteroconchia</taxon>
        <taxon>Euheterodonta</taxon>
        <taxon>Imparidentia</taxon>
        <taxon>Neoheterodontei</taxon>
        <taxon>Myida</taxon>
        <taxon>Myoidea</taxon>
        <taxon>Myidae</taxon>
        <taxon>Mya</taxon>
    </lineage>
</organism>
<name>A0ABY7FPW8_MYAAR</name>
<evidence type="ECO:0000313" key="1">
    <source>
        <dbReference type="EMBL" id="WAR24258.1"/>
    </source>
</evidence>
<dbReference type="EMBL" id="CP111024">
    <property type="protein sequence ID" value="WAR24258.1"/>
    <property type="molecule type" value="Genomic_DNA"/>
</dbReference>